<proteinExistence type="predicted"/>
<accession>A0A8J3G7W4</accession>
<name>A0A8J3G7W4_9BACT</name>
<comment type="caution">
    <text evidence="1">The sequence shown here is derived from an EMBL/GenBank/DDBJ whole genome shotgun (WGS) entry which is preliminary data.</text>
</comment>
<evidence type="ECO:0008006" key="3">
    <source>
        <dbReference type="Google" id="ProtNLM"/>
    </source>
</evidence>
<sequence>MSTLTIELEDEILARVRQYSKKKQVKVSDILSESLRRFLLMAELSELQDKLDGKAAEFGFDSEEDLFDTIS</sequence>
<dbReference type="AlphaFoldDB" id="A0A8J3G7W4"/>
<gene>
    <name evidence="1" type="ORF">GCM10007390_11830</name>
</gene>
<dbReference type="Pfam" id="PF19891">
    <property type="entry name" value="DUF6364"/>
    <property type="match status" value="1"/>
</dbReference>
<dbReference type="InterPro" id="IPR045944">
    <property type="entry name" value="DUF6364"/>
</dbReference>
<dbReference type="EMBL" id="BMXF01000001">
    <property type="protein sequence ID" value="GHB59761.1"/>
    <property type="molecule type" value="Genomic_DNA"/>
</dbReference>
<evidence type="ECO:0000313" key="1">
    <source>
        <dbReference type="EMBL" id="GHB59761.1"/>
    </source>
</evidence>
<dbReference type="Proteomes" id="UP000598271">
    <property type="component" value="Unassembled WGS sequence"/>
</dbReference>
<evidence type="ECO:0000313" key="2">
    <source>
        <dbReference type="Proteomes" id="UP000598271"/>
    </source>
</evidence>
<organism evidence="1 2">
    <name type="scientific">Persicitalea jodogahamensis</name>
    <dbReference type="NCBI Taxonomy" id="402147"/>
    <lineage>
        <taxon>Bacteria</taxon>
        <taxon>Pseudomonadati</taxon>
        <taxon>Bacteroidota</taxon>
        <taxon>Cytophagia</taxon>
        <taxon>Cytophagales</taxon>
        <taxon>Spirosomataceae</taxon>
        <taxon>Persicitalea</taxon>
    </lineage>
</organism>
<dbReference type="RefSeq" id="WP_189563404.1">
    <property type="nucleotide sequence ID" value="NZ_BMXF01000001.1"/>
</dbReference>
<reference evidence="1 2" key="1">
    <citation type="journal article" date="2014" name="Int. J. Syst. Evol. Microbiol.">
        <title>Complete genome sequence of Corynebacterium casei LMG S-19264T (=DSM 44701T), isolated from a smear-ripened cheese.</title>
        <authorList>
            <consortium name="US DOE Joint Genome Institute (JGI-PGF)"/>
            <person name="Walter F."/>
            <person name="Albersmeier A."/>
            <person name="Kalinowski J."/>
            <person name="Ruckert C."/>
        </authorList>
    </citation>
    <scope>NUCLEOTIDE SEQUENCE [LARGE SCALE GENOMIC DNA]</scope>
    <source>
        <strain evidence="1 2">KCTC 12866</strain>
    </source>
</reference>
<protein>
    <recommendedName>
        <fullName evidence="3">CopG family transcriptional regulator</fullName>
    </recommendedName>
</protein>
<keyword evidence="2" id="KW-1185">Reference proteome</keyword>